<comment type="catalytic activity">
    <reaction evidence="8">
        <text>chorismate + L-glutamine = anthranilate + pyruvate + L-glutamate + H(+)</text>
        <dbReference type="Rhea" id="RHEA:21732"/>
        <dbReference type="ChEBI" id="CHEBI:15361"/>
        <dbReference type="ChEBI" id="CHEBI:15378"/>
        <dbReference type="ChEBI" id="CHEBI:16567"/>
        <dbReference type="ChEBI" id="CHEBI:29748"/>
        <dbReference type="ChEBI" id="CHEBI:29985"/>
        <dbReference type="ChEBI" id="CHEBI:58359"/>
        <dbReference type="EC" id="4.1.3.27"/>
    </reaction>
</comment>
<dbReference type="PRINTS" id="PR00099">
    <property type="entry name" value="CPSGATASE"/>
</dbReference>
<dbReference type="SUPFAM" id="SSF52317">
    <property type="entry name" value="Class I glutamine amidotransferase-like"/>
    <property type="match status" value="1"/>
</dbReference>
<dbReference type="GeneID" id="97550408"/>
<evidence type="ECO:0000256" key="5">
    <source>
        <dbReference type="ARBA" id="ARBA00022962"/>
    </source>
</evidence>
<dbReference type="EMBL" id="QGMY01000008">
    <property type="protein sequence ID" value="PWR71452.1"/>
    <property type="molecule type" value="Genomic_DNA"/>
</dbReference>
<accession>A0A2V2MTU4</accession>
<dbReference type="Pfam" id="PF00117">
    <property type="entry name" value="GATase"/>
    <property type="match status" value="1"/>
</dbReference>
<dbReference type="AlphaFoldDB" id="A0A2V2MTU4"/>
<dbReference type="InterPro" id="IPR006221">
    <property type="entry name" value="TrpG/PapA_dom"/>
</dbReference>
<reference evidence="10 11" key="1">
    <citation type="submission" date="2018-05" db="EMBL/GenBank/DDBJ databases">
        <title>Draft genome of Methanospirillum lacunae Ki8-1.</title>
        <authorList>
            <person name="Dueholm M.S."/>
            <person name="Nielsen P.H."/>
            <person name="Bakmann L.F."/>
            <person name="Otzen D.E."/>
        </authorList>
    </citation>
    <scope>NUCLEOTIDE SEQUENCE [LARGE SCALE GENOMIC DNA]</scope>
    <source>
        <strain evidence="10 11">Ki8-1</strain>
    </source>
</reference>
<proteinExistence type="predicted"/>
<dbReference type="PRINTS" id="PR00096">
    <property type="entry name" value="GATASE"/>
</dbReference>
<keyword evidence="7" id="KW-0456">Lyase</keyword>
<keyword evidence="11" id="KW-1185">Reference proteome</keyword>
<dbReference type="InterPro" id="IPR029062">
    <property type="entry name" value="Class_I_gatase-like"/>
</dbReference>
<comment type="caution">
    <text evidence="10">The sequence shown here is derived from an EMBL/GenBank/DDBJ whole genome shotgun (WGS) entry which is preliminary data.</text>
</comment>
<sequence>MNVTIVDCFDSFTYNLHQLVGTLGANPVAITCDQDIEKIKKTNPDRIILSPGPGTPEESGVCRKVIEQYAGVIPILGVCLGHQTIIHTFGGEIVRLTEPVHGKTSHIAHTGTGIFDGISQSFTATRYHSLTADRASLPDEFRITATSEGDNCIMAVSHEKFPLHGVQFHPESIMTPAGRQIMENFLKTGGI</sequence>
<dbReference type="PRINTS" id="PR00097">
    <property type="entry name" value="ANTSNTHASEII"/>
</dbReference>
<dbReference type="GO" id="GO:0004049">
    <property type="term" value="F:anthranilate synthase activity"/>
    <property type="evidence" value="ECO:0007669"/>
    <property type="project" value="UniProtKB-EC"/>
</dbReference>
<dbReference type="InterPro" id="IPR050472">
    <property type="entry name" value="Anth_synth/Amidotransfase"/>
</dbReference>
<organism evidence="10 11">
    <name type="scientific">Methanospirillum lacunae</name>
    <dbReference type="NCBI Taxonomy" id="668570"/>
    <lineage>
        <taxon>Archaea</taxon>
        <taxon>Methanobacteriati</taxon>
        <taxon>Methanobacteriota</taxon>
        <taxon>Stenosarchaea group</taxon>
        <taxon>Methanomicrobia</taxon>
        <taxon>Methanomicrobiales</taxon>
        <taxon>Methanospirillaceae</taxon>
        <taxon>Methanospirillum</taxon>
    </lineage>
</organism>
<dbReference type="EC" id="4.1.3.27" evidence="2"/>
<evidence type="ECO:0000256" key="2">
    <source>
        <dbReference type="ARBA" id="ARBA00012266"/>
    </source>
</evidence>
<dbReference type="InterPro" id="IPR017926">
    <property type="entry name" value="GATASE"/>
</dbReference>
<evidence type="ECO:0000256" key="7">
    <source>
        <dbReference type="ARBA" id="ARBA00023239"/>
    </source>
</evidence>
<evidence type="ECO:0000313" key="11">
    <source>
        <dbReference type="Proteomes" id="UP000245657"/>
    </source>
</evidence>
<evidence type="ECO:0000256" key="1">
    <source>
        <dbReference type="ARBA" id="ARBA00004873"/>
    </source>
</evidence>
<dbReference type="PROSITE" id="PS51273">
    <property type="entry name" value="GATASE_TYPE_1"/>
    <property type="match status" value="1"/>
</dbReference>
<dbReference type="FunFam" id="3.40.50.880:FF:000003">
    <property type="entry name" value="Anthranilate synthase component II"/>
    <property type="match status" value="1"/>
</dbReference>
<keyword evidence="5" id="KW-0315">Glutamine amidotransferase</keyword>
<dbReference type="CDD" id="cd01743">
    <property type="entry name" value="GATase1_Anthranilate_Synthase"/>
    <property type="match status" value="1"/>
</dbReference>
<name>A0A2V2MTU4_9EURY</name>
<dbReference type="GO" id="GO:0005829">
    <property type="term" value="C:cytosol"/>
    <property type="evidence" value="ECO:0007669"/>
    <property type="project" value="TreeGrafter"/>
</dbReference>
<keyword evidence="3" id="KW-0028">Amino-acid biosynthesis</keyword>
<dbReference type="OrthoDB" id="3321at2157"/>
<protein>
    <recommendedName>
        <fullName evidence="2">anthranilate synthase</fullName>
        <ecNumber evidence="2">4.1.3.27</ecNumber>
    </recommendedName>
</protein>
<comment type="pathway">
    <text evidence="1">Amino-acid biosynthesis; L-tryptophan biosynthesis; L-tryptophan from chorismate: step 1/5.</text>
</comment>
<dbReference type="Proteomes" id="UP000245657">
    <property type="component" value="Unassembled WGS sequence"/>
</dbReference>
<dbReference type="Gene3D" id="3.40.50.880">
    <property type="match status" value="1"/>
</dbReference>
<evidence type="ECO:0000256" key="3">
    <source>
        <dbReference type="ARBA" id="ARBA00022605"/>
    </source>
</evidence>
<evidence type="ECO:0000256" key="8">
    <source>
        <dbReference type="ARBA" id="ARBA00047683"/>
    </source>
</evidence>
<keyword evidence="6" id="KW-0057">Aromatic amino acid biosynthesis</keyword>
<dbReference type="RefSeq" id="WP_109969070.1">
    <property type="nucleotide sequence ID" value="NZ_CP176093.1"/>
</dbReference>
<feature type="domain" description="Glutamine amidotransferase" evidence="9">
    <location>
        <begin position="5"/>
        <end position="186"/>
    </location>
</feature>
<dbReference type="NCBIfam" id="TIGR00566">
    <property type="entry name" value="trpG_papA"/>
    <property type="match status" value="1"/>
</dbReference>
<dbReference type="PANTHER" id="PTHR43418">
    <property type="entry name" value="MULTIFUNCTIONAL TRYPTOPHAN BIOSYNTHESIS PROTEIN-RELATED"/>
    <property type="match status" value="1"/>
</dbReference>
<keyword evidence="4" id="KW-0822">Tryptophan biosynthesis</keyword>
<dbReference type="PANTHER" id="PTHR43418:SF4">
    <property type="entry name" value="MULTIFUNCTIONAL TRYPTOPHAN BIOSYNTHESIS PROTEIN"/>
    <property type="match status" value="1"/>
</dbReference>
<evidence type="ECO:0000259" key="9">
    <source>
        <dbReference type="Pfam" id="PF00117"/>
    </source>
</evidence>
<dbReference type="GO" id="GO:0000162">
    <property type="term" value="P:L-tryptophan biosynthetic process"/>
    <property type="evidence" value="ECO:0007669"/>
    <property type="project" value="UniProtKB-KW"/>
</dbReference>
<evidence type="ECO:0000256" key="4">
    <source>
        <dbReference type="ARBA" id="ARBA00022822"/>
    </source>
</evidence>
<evidence type="ECO:0000256" key="6">
    <source>
        <dbReference type="ARBA" id="ARBA00023141"/>
    </source>
</evidence>
<gene>
    <name evidence="10" type="ORF">DK846_11345</name>
</gene>
<evidence type="ECO:0000313" key="10">
    <source>
        <dbReference type="EMBL" id="PWR71452.1"/>
    </source>
</evidence>